<comment type="caution">
    <text evidence="1">The sequence shown here is derived from an EMBL/GenBank/DDBJ whole genome shotgun (WGS) entry which is preliminary data.</text>
</comment>
<evidence type="ECO:0000313" key="1">
    <source>
        <dbReference type="EMBL" id="CAK5006003.1"/>
    </source>
</evidence>
<sequence>MTDERLKRYIYFDMPYPSHTFTHFALCQPPFPRLSSLLSLLFLLLPLAYPLTPCRAFPLHFYHCFKNKYFRDDCLFLSIEV</sequence>
<accession>A0ACB0XKB5</accession>
<keyword evidence="2" id="KW-1185">Reference proteome</keyword>
<reference evidence="1" key="1">
    <citation type="submission" date="2023-11" db="EMBL/GenBank/DDBJ databases">
        <authorList>
            <person name="Poullet M."/>
        </authorList>
    </citation>
    <scope>NUCLEOTIDE SEQUENCE</scope>
    <source>
        <strain evidence="1">E1834</strain>
    </source>
</reference>
<name>A0ACB0XKB5_MELEN</name>
<dbReference type="Proteomes" id="UP001497535">
    <property type="component" value="Unassembled WGS sequence"/>
</dbReference>
<dbReference type="EMBL" id="CAVMJV010000001">
    <property type="protein sequence ID" value="CAK5006003.1"/>
    <property type="molecule type" value="Genomic_DNA"/>
</dbReference>
<organism evidence="1 2">
    <name type="scientific">Meloidogyne enterolobii</name>
    <name type="common">Root-knot nematode worm</name>
    <name type="synonym">Meloidogyne mayaguensis</name>
    <dbReference type="NCBI Taxonomy" id="390850"/>
    <lineage>
        <taxon>Eukaryota</taxon>
        <taxon>Metazoa</taxon>
        <taxon>Ecdysozoa</taxon>
        <taxon>Nematoda</taxon>
        <taxon>Chromadorea</taxon>
        <taxon>Rhabditida</taxon>
        <taxon>Tylenchina</taxon>
        <taxon>Tylenchomorpha</taxon>
        <taxon>Tylenchoidea</taxon>
        <taxon>Meloidogynidae</taxon>
        <taxon>Meloidogyninae</taxon>
        <taxon>Meloidogyne</taxon>
    </lineage>
</organism>
<evidence type="ECO:0000313" key="2">
    <source>
        <dbReference type="Proteomes" id="UP001497535"/>
    </source>
</evidence>
<gene>
    <name evidence="1" type="ORF">MENTE1834_LOCUS102</name>
</gene>
<proteinExistence type="predicted"/>
<protein>
    <submittedName>
        <fullName evidence="1">Uncharacterized protein</fullName>
    </submittedName>
</protein>